<evidence type="ECO:0000256" key="4">
    <source>
        <dbReference type="ARBA" id="ARBA00022723"/>
    </source>
</evidence>
<keyword evidence="7" id="KW-1015">Disulfide bond</keyword>
<reference evidence="12 13" key="1">
    <citation type="submission" date="2023-03" db="EMBL/GenBank/DDBJ databases">
        <title>Isolation and description of six Streptomyces strains from soil environments, able to metabolize different microbial glucans.</title>
        <authorList>
            <person name="Widen T."/>
            <person name="Larsbrink J."/>
        </authorList>
    </citation>
    <scope>NUCLEOTIDE SEQUENCE [LARGE SCALE GENOMIC DNA]</scope>
    <source>
        <strain evidence="12 13">Mut2</strain>
    </source>
</reference>
<sequence>MSTSQDHEGRPGRRTVVTAAGAVAVAAVLTACGGSKEAAGSGAVEHAGESGAGAGGGVLAKTTDIPEGGGKIFTEQGVVVTQPAAGEFKAFSSKCTHTGCTVSSVANGTINCPCHGSKFDVATGSVKTGPATEPLPATPIKVQGDSISLAS</sequence>
<dbReference type="InterPro" id="IPR017941">
    <property type="entry name" value="Rieske_2Fe-2S"/>
</dbReference>
<dbReference type="InterPro" id="IPR005805">
    <property type="entry name" value="Rieske_Fe-S_prot_C"/>
</dbReference>
<proteinExistence type="predicted"/>
<dbReference type="SUPFAM" id="SSF50022">
    <property type="entry name" value="ISP domain"/>
    <property type="match status" value="1"/>
</dbReference>
<dbReference type="RefSeq" id="WP_123468129.1">
    <property type="nucleotide sequence ID" value="NZ_CP120992.1"/>
</dbReference>
<organism evidence="12 13">
    <name type="scientific">Streptomyces laculatispora</name>
    <dbReference type="NCBI Taxonomy" id="887464"/>
    <lineage>
        <taxon>Bacteria</taxon>
        <taxon>Bacillati</taxon>
        <taxon>Actinomycetota</taxon>
        <taxon>Actinomycetes</taxon>
        <taxon>Kitasatosporales</taxon>
        <taxon>Streptomycetaceae</taxon>
        <taxon>Streptomyces</taxon>
    </lineage>
</organism>
<protein>
    <recommendedName>
        <fullName evidence="2">Cytochrome bc1 complex Rieske iron-sulfur subunit</fullName>
    </recommendedName>
    <alternativeName>
        <fullName evidence="8">Cytochrome bc1 reductase complex subunit QcrA</fullName>
    </alternativeName>
</protein>
<dbReference type="CDD" id="cd03467">
    <property type="entry name" value="Rieske"/>
    <property type="match status" value="1"/>
</dbReference>
<evidence type="ECO:0000256" key="7">
    <source>
        <dbReference type="ARBA" id="ARBA00023157"/>
    </source>
</evidence>
<keyword evidence="4" id="KW-0479">Metal-binding</keyword>
<name>A0ABY9IDN9_9ACTN</name>
<evidence type="ECO:0000313" key="12">
    <source>
        <dbReference type="EMBL" id="WLQ44369.1"/>
    </source>
</evidence>
<dbReference type="PROSITE" id="PS51296">
    <property type="entry name" value="RIESKE"/>
    <property type="match status" value="1"/>
</dbReference>
<feature type="domain" description="Rieske" evidence="11">
    <location>
        <begin position="57"/>
        <end position="149"/>
    </location>
</feature>
<keyword evidence="3" id="KW-0001">2Fe-2S</keyword>
<evidence type="ECO:0000256" key="5">
    <source>
        <dbReference type="ARBA" id="ARBA00023004"/>
    </source>
</evidence>
<accession>A0ABY9IDN9</accession>
<gene>
    <name evidence="12" type="ORF">P8A22_33340</name>
</gene>
<dbReference type="Proteomes" id="UP001229952">
    <property type="component" value="Chromosome"/>
</dbReference>
<evidence type="ECO:0000256" key="2">
    <source>
        <dbReference type="ARBA" id="ARBA00015816"/>
    </source>
</evidence>
<evidence type="ECO:0000256" key="10">
    <source>
        <dbReference type="SAM" id="MobiDB-lite"/>
    </source>
</evidence>
<dbReference type="InterPro" id="IPR014349">
    <property type="entry name" value="Rieske_Fe-S_prot"/>
</dbReference>
<keyword evidence="13" id="KW-1185">Reference proteome</keyword>
<comment type="function">
    <text evidence="1">Iron-sulfur subunit of the cytochrome bc1 complex, an essential component of the respiratory electron transport chain required for ATP synthesis. The bc1 complex catalyzes the oxidation of menaquinol and the reduction of cytochrome c in the respiratory chain. The bc1 complex operates through a Q-cycle mechanism that couples electron transfer to generation of the proton gradient that drives ATP synthesis.</text>
</comment>
<evidence type="ECO:0000259" key="11">
    <source>
        <dbReference type="PROSITE" id="PS51296"/>
    </source>
</evidence>
<comment type="cofactor">
    <cofactor evidence="9">
        <name>[2Fe-2S] cluster</name>
        <dbReference type="ChEBI" id="CHEBI:190135"/>
    </cofactor>
</comment>
<dbReference type="Pfam" id="PF00355">
    <property type="entry name" value="Rieske"/>
    <property type="match status" value="1"/>
</dbReference>
<dbReference type="Gene3D" id="2.102.10.10">
    <property type="entry name" value="Rieske [2Fe-2S] iron-sulphur domain"/>
    <property type="match status" value="1"/>
</dbReference>
<evidence type="ECO:0000256" key="9">
    <source>
        <dbReference type="ARBA" id="ARBA00034078"/>
    </source>
</evidence>
<evidence type="ECO:0000256" key="1">
    <source>
        <dbReference type="ARBA" id="ARBA00002494"/>
    </source>
</evidence>
<dbReference type="PROSITE" id="PS51318">
    <property type="entry name" value="TAT"/>
    <property type="match status" value="1"/>
</dbReference>
<evidence type="ECO:0000256" key="6">
    <source>
        <dbReference type="ARBA" id="ARBA00023014"/>
    </source>
</evidence>
<dbReference type="InterPro" id="IPR036922">
    <property type="entry name" value="Rieske_2Fe-2S_sf"/>
</dbReference>
<keyword evidence="6" id="KW-0411">Iron-sulfur</keyword>
<evidence type="ECO:0000256" key="8">
    <source>
        <dbReference type="ARBA" id="ARBA00029586"/>
    </source>
</evidence>
<evidence type="ECO:0000313" key="13">
    <source>
        <dbReference type="Proteomes" id="UP001229952"/>
    </source>
</evidence>
<keyword evidence="5" id="KW-0408">Iron</keyword>
<evidence type="ECO:0000256" key="3">
    <source>
        <dbReference type="ARBA" id="ARBA00022714"/>
    </source>
</evidence>
<feature type="region of interest" description="Disordered" evidence="10">
    <location>
        <begin position="129"/>
        <end position="151"/>
    </location>
</feature>
<dbReference type="EMBL" id="CP120992">
    <property type="protein sequence ID" value="WLQ44369.1"/>
    <property type="molecule type" value="Genomic_DNA"/>
</dbReference>
<dbReference type="InterPro" id="IPR006311">
    <property type="entry name" value="TAT_signal"/>
</dbReference>
<dbReference type="PANTHER" id="PTHR10134">
    <property type="entry name" value="CYTOCHROME B-C1 COMPLEX SUBUNIT RIESKE, MITOCHONDRIAL"/>
    <property type="match status" value="1"/>
</dbReference>
<dbReference type="PRINTS" id="PR00162">
    <property type="entry name" value="RIESKE"/>
</dbReference>